<dbReference type="SUPFAM" id="SSF52540">
    <property type="entry name" value="P-loop containing nucleoside triphosphate hydrolases"/>
    <property type="match status" value="1"/>
</dbReference>
<dbReference type="InterPro" id="IPR022488">
    <property type="entry name" value="PPK2-related"/>
</dbReference>
<evidence type="ECO:0000313" key="7">
    <source>
        <dbReference type="Proteomes" id="UP001460888"/>
    </source>
</evidence>
<dbReference type="Proteomes" id="UP001460888">
    <property type="component" value="Unassembled WGS sequence"/>
</dbReference>
<evidence type="ECO:0000256" key="2">
    <source>
        <dbReference type="ARBA" id="ARBA00022679"/>
    </source>
</evidence>
<reference evidence="6 7" key="1">
    <citation type="submission" date="2013-03" db="EMBL/GenBank/DDBJ databases">
        <title>Salinisphaera dokdonensis CL-ES53 Genome Sequencing.</title>
        <authorList>
            <person name="Li C."/>
            <person name="Lai Q."/>
            <person name="Shao Z."/>
        </authorList>
    </citation>
    <scope>NUCLEOTIDE SEQUENCE [LARGE SCALE GENOMIC DNA]</scope>
    <source>
        <strain evidence="6 7">CL-ES53</strain>
    </source>
</reference>
<comment type="caution">
    <text evidence="6">The sequence shown here is derived from an EMBL/GenBank/DDBJ whole genome shotgun (WGS) entry which is preliminary data.</text>
</comment>
<keyword evidence="2" id="KW-0808">Transferase</keyword>
<dbReference type="PANTHER" id="PTHR34383:SF3">
    <property type="entry name" value="POLYPHOSPHATE:AMP PHOSPHOTRANSFERASE"/>
    <property type="match status" value="1"/>
</dbReference>
<comment type="similarity">
    <text evidence="1">Belongs to the polyphosphate kinase 2 (PPK2) family. Class I subfamily.</text>
</comment>
<organism evidence="6 7">
    <name type="scientific">Salinisphaera dokdonensis CL-ES53</name>
    <dbReference type="NCBI Taxonomy" id="1304272"/>
    <lineage>
        <taxon>Bacteria</taxon>
        <taxon>Pseudomonadati</taxon>
        <taxon>Pseudomonadota</taxon>
        <taxon>Gammaproteobacteria</taxon>
        <taxon>Salinisphaerales</taxon>
        <taxon>Salinisphaeraceae</taxon>
        <taxon>Salinisphaera</taxon>
    </lineage>
</organism>
<dbReference type="EMBL" id="APND01000001">
    <property type="protein sequence ID" value="MES1927632.1"/>
    <property type="molecule type" value="Genomic_DNA"/>
</dbReference>
<keyword evidence="3" id="KW-0418">Kinase</keyword>
<dbReference type="Pfam" id="PF03976">
    <property type="entry name" value="PPK2"/>
    <property type="match status" value="1"/>
</dbReference>
<accession>A0ABV2AVK2</accession>
<feature type="domain" description="Polyphosphate kinase-2-related" evidence="5">
    <location>
        <begin position="3"/>
        <end position="223"/>
    </location>
</feature>
<protein>
    <recommendedName>
        <fullName evidence="5">Polyphosphate kinase-2-related domain-containing protein</fullName>
    </recommendedName>
</protein>
<evidence type="ECO:0000313" key="6">
    <source>
        <dbReference type="EMBL" id="MES1927632.1"/>
    </source>
</evidence>
<dbReference type="InterPro" id="IPR027417">
    <property type="entry name" value="P-loop_NTPase"/>
</dbReference>
<evidence type="ECO:0000256" key="1">
    <source>
        <dbReference type="ARBA" id="ARBA00009924"/>
    </source>
</evidence>
<dbReference type="Gene3D" id="3.40.50.300">
    <property type="entry name" value="P-loop containing nucleotide triphosphate hydrolases"/>
    <property type="match status" value="1"/>
</dbReference>
<evidence type="ECO:0000259" key="5">
    <source>
        <dbReference type="Pfam" id="PF03976"/>
    </source>
</evidence>
<feature type="coiled-coil region" evidence="4">
    <location>
        <begin position="4"/>
        <end position="31"/>
    </location>
</feature>
<name>A0ABV2AVK2_9GAMM</name>
<dbReference type="InterPro" id="IPR016898">
    <property type="entry name" value="Polyphosphate_phosphotransfera"/>
</dbReference>
<evidence type="ECO:0000256" key="3">
    <source>
        <dbReference type="ARBA" id="ARBA00022777"/>
    </source>
</evidence>
<dbReference type="PIRSF" id="PIRSF028756">
    <property type="entry name" value="PPK2_prd"/>
    <property type="match status" value="1"/>
</dbReference>
<dbReference type="RefSeq" id="WP_353108265.1">
    <property type="nucleotide sequence ID" value="NZ_APND01000001.1"/>
</dbReference>
<sequence>MGEKRKARQELEALQAQLQRLQLAYARQGRSAVIVLEGWDAAGKGGLIRRIGWVLDPRTLSVWQTGAPDAVERREHWLQRFWRRIPPAGEIAIFDRSWYGRVLVERVEGFAPESAWQRAYDEINAFEQTLVDDGIRLVKLFLDIDSATQLERFTERYENPAKRWKLTAEDIRNRARWEDYEKAYADMFKRCSTAAAPWQRIDANDKRAARVAALREVVAVLAQDVDTALPAPDTEVDTFMAALSRRRAD</sequence>
<gene>
    <name evidence="6" type="ORF">SADO_00210</name>
</gene>
<keyword evidence="4" id="KW-0175">Coiled coil</keyword>
<proteinExistence type="inferred from homology"/>
<evidence type="ECO:0000256" key="4">
    <source>
        <dbReference type="SAM" id="Coils"/>
    </source>
</evidence>
<keyword evidence="7" id="KW-1185">Reference proteome</keyword>
<dbReference type="PANTHER" id="PTHR34383">
    <property type="entry name" value="POLYPHOSPHATE:AMP PHOSPHOTRANSFERASE-RELATED"/>
    <property type="match status" value="1"/>
</dbReference>